<feature type="transmembrane region" description="Helical" evidence="11">
    <location>
        <begin position="217"/>
        <end position="241"/>
    </location>
</feature>
<evidence type="ECO:0000256" key="8">
    <source>
        <dbReference type="ARBA" id="ARBA00023180"/>
    </source>
</evidence>
<proteinExistence type="inferred from homology"/>
<dbReference type="GeneTree" id="ENSGT01040000240444"/>
<dbReference type="GO" id="GO:0004930">
    <property type="term" value="F:G protein-coupled receptor activity"/>
    <property type="evidence" value="ECO:0007669"/>
    <property type="project" value="UniProtKB-KW"/>
</dbReference>
<evidence type="ECO:0000256" key="9">
    <source>
        <dbReference type="ARBA" id="ARBA00023224"/>
    </source>
</evidence>
<organism evidence="13 14">
    <name type="scientific">Callorhinchus milii</name>
    <name type="common">Ghost shark</name>
    <dbReference type="NCBI Taxonomy" id="7868"/>
    <lineage>
        <taxon>Eukaryota</taxon>
        <taxon>Metazoa</taxon>
        <taxon>Chordata</taxon>
        <taxon>Craniata</taxon>
        <taxon>Vertebrata</taxon>
        <taxon>Chondrichthyes</taxon>
        <taxon>Holocephali</taxon>
        <taxon>Chimaeriformes</taxon>
        <taxon>Callorhinchidae</taxon>
        <taxon>Callorhinchus</taxon>
    </lineage>
</organism>
<feature type="transmembrane region" description="Helical" evidence="11">
    <location>
        <begin position="48"/>
        <end position="67"/>
    </location>
</feature>
<evidence type="ECO:0000256" key="4">
    <source>
        <dbReference type="ARBA" id="ARBA00022989"/>
    </source>
</evidence>
<evidence type="ECO:0000256" key="2">
    <source>
        <dbReference type="ARBA" id="ARBA00022475"/>
    </source>
</evidence>
<dbReference type="SUPFAM" id="SSF81321">
    <property type="entry name" value="Family A G protein-coupled receptor-like"/>
    <property type="match status" value="1"/>
</dbReference>
<dbReference type="PROSITE" id="PS00237">
    <property type="entry name" value="G_PROTEIN_RECEP_F1_1"/>
    <property type="match status" value="1"/>
</dbReference>
<keyword evidence="8" id="KW-0325">Glycoprotein</keyword>
<dbReference type="InParanoid" id="A0A4W3JGR9"/>
<dbReference type="Proteomes" id="UP000314986">
    <property type="component" value="Unassembled WGS sequence"/>
</dbReference>
<reference evidence="13" key="5">
    <citation type="submission" date="2025-09" db="UniProtKB">
        <authorList>
            <consortium name="Ensembl"/>
        </authorList>
    </citation>
    <scope>IDENTIFICATION</scope>
</reference>
<evidence type="ECO:0000313" key="14">
    <source>
        <dbReference type="Proteomes" id="UP000314986"/>
    </source>
</evidence>
<feature type="transmembrane region" description="Helical" evidence="11">
    <location>
        <begin position="12"/>
        <end position="36"/>
    </location>
</feature>
<feature type="transmembrane region" description="Helical" evidence="11">
    <location>
        <begin position="87"/>
        <end position="105"/>
    </location>
</feature>
<name>A0A4W3JGR9_CALMI</name>
<dbReference type="Ensembl" id="ENSCMIT00000039171.1">
    <property type="protein sequence ID" value="ENSCMIP00000038621.1"/>
    <property type="gene ID" value="ENSCMIG00000016205.1"/>
</dbReference>
<dbReference type="PRINTS" id="PR00237">
    <property type="entry name" value="GPCRRHODOPSN"/>
</dbReference>
<dbReference type="OrthoDB" id="9447539at2759"/>
<evidence type="ECO:0000313" key="13">
    <source>
        <dbReference type="Ensembl" id="ENSCMIP00000038621.1"/>
    </source>
</evidence>
<sequence>MNCSSEINANVGFFQFIFSIPIFIIGIVLNALALWAFCWKLRKWTETIVYMANLAVSDLVLLFSLPFKIVSYRHRWFNESLCSFVESLYFVNMYVSIFIITCISIDRYIAIRHPFSANVLRSPMKAGMLSAAVWIIVCLWSIPVYVKYHAQPSNETSSNCFRQVSFDTDISITISLEIVGFIIPLITMTFCSVQIIQTLKQSNLNAREFDTTRTIRIITANVTTFIICFTPVHIGYFLQWIPAIREDCNNCNNLRLFMDIAPCIANINCCLDAFGYYFVSAEVRQLCKFKITQRRDSESNK</sequence>
<evidence type="ECO:0000256" key="6">
    <source>
        <dbReference type="ARBA" id="ARBA00023136"/>
    </source>
</evidence>
<keyword evidence="4 11" id="KW-1133">Transmembrane helix</keyword>
<dbReference type="GeneID" id="103174956"/>
<reference evidence="14" key="3">
    <citation type="journal article" date="2014" name="Nature">
        <title>Elephant shark genome provides unique insights into gnathostome evolution.</title>
        <authorList>
            <consortium name="International Elephant Shark Genome Sequencing Consortium"/>
            <person name="Venkatesh B."/>
            <person name="Lee A.P."/>
            <person name="Ravi V."/>
            <person name="Maurya A.K."/>
            <person name="Lian M.M."/>
            <person name="Swann J.B."/>
            <person name="Ohta Y."/>
            <person name="Flajnik M.F."/>
            <person name="Sutoh Y."/>
            <person name="Kasahara M."/>
            <person name="Hoon S."/>
            <person name="Gangu V."/>
            <person name="Roy S.W."/>
            <person name="Irimia M."/>
            <person name="Korzh V."/>
            <person name="Kondrychyn I."/>
            <person name="Lim Z.W."/>
            <person name="Tay B.H."/>
            <person name="Tohari S."/>
            <person name="Kong K.W."/>
            <person name="Ho S."/>
            <person name="Lorente-Galdos B."/>
            <person name="Quilez J."/>
            <person name="Marques-Bonet T."/>
            <person name="Raney B.J."/>
            <person name="Ingham P.W."/>
            <person name="Tay A."/>
            <person name="Hillier L.W."/>
            <person name="Minx P."/>
            <person name="Boehm T."/>
            <person name="Wilson R.K."/>
            <person name="Brenner S."/>
            <person name="Warren W.C."/>
        </authorList>
    </citation>
    <scope>NUCLEOTIDE SEQUENCE [LARGE SCALE GENOMIC DNA]</scope>
</reference>
<dbReference type="PANTHER" id="PTHR24232">
    <property type="entry name" value="G-PROTEIN COUPLED RECEPTOR"/>
    <property type="match status" value="1"/>
</dbReference>
<feature type="transmembrane region" description="Helical" evidence="11">
    <location>
        <begin position="126"/>
        <end position="146"/>
    </location>
</feature>
<dbReference type="FunFam" id="1.20.1070.10:FF:000142">
    <property type="entry name" value="G protein-coupled receptor 55"/>
    <property type="match status" value="1"/>
</dbReference>
<evidence type="ECO:0000256" key="5">
    <source>
        <dbReference type="ARBA" id="ARBA00023040"/>
    </source>
</evidence>
<keyword evidence="3 10" id="KW-0812">Transmembrane</keyword>
<evidence type="ECO:0000256" key="7">
    <source>
        <dbReference type="ARBA" id="ARBA00023170"/>
    </source>
</evidence>
<evidence type="ECO:0000256" key="3">
    <source>
        <dbReference type="ARBA" id="ARBA00022692"/>
    </source>
</evidence>
<comment type="similarity">
    <text evidence="10">Belongs to the G-protein coupled receptor 1 family.</text>
</comment>
<dbReference type="KEGG" id="cmk:103174956"/>
<accession>A0A4W3JGR9</accession>
<dbReference type="GO" id="GO:0035025">
    <property type="term" value="P:positive regulation of Rho protein signal transduction"/>
    <property type="evidence" value="ECO:0007669"/>
    <property type="project" value="TreeGrafter"/>
</dbReference>
<reference evidence="13" key="4">
    <citation type="submission" date="2025-08" db="UniProtKB">
        <authorList>
            <consortium name="Ensembl"/>
        </authorList>
    </citation>
    <scope>IDENTIFICATION</scope>
</reference>
<dbReference type="InterPro" id="IPR017452">
    <property type="entry name" value="GPCR_Rhodpsn_7TM"/>
</dbReference>
<keyword evidence="7 10" id="KW-0675">Receptor</keyword>
<feature type="transmembrane region" description="Helical" evidence="11">
    <location>
        <begin position="172"/>
        <end position="196"/>
    </location>
</feature>
<reference evidence="14" key="1">
    <citation type="journal article" date="2006" name="Science">
        <title>Ancient noncoding elements conserved in the human genome.</title>
        <authorList>
            <person name="Venkatesh B."/>
            <person name="Kirkness E.F."/>
            <person name="Loh Y.H."/>
            <person name="Halpern A.L."/>
            <person name="Lee A.P."/>
            <person name="Johnson J."/>
            <person name="Dandona N."/>
            <person name="Viswanathan L.D."/>
            <person name="Tay A."/>
            <person name="Venter J.C."/>
            <person name="Strausberg R.L."/>
            <person name="Brenner S."/>
        </authorList>
    </citation>
    <scope>NUCLEOTIDE SEQUENCE [LARGE SCALE GENOMIC DNA]</scope>
</reference>
<keyword evidence="5 10" id="KW-0297">G-protein coupled receptor</keyword>
<dbReference type="InterPro" id="IPR000276">
    <property type="entry name" value="GPCR_Rhodpsn"/>
</dbReference>
<feature type="domain" description="G-protein coupled receptors family 1 profile" evidence="12">
    <location>
        <begin position="29"/>
        <end position="276"/>
    </location>
</feature>
<evidence type="ECO:0000256" key="10">
    <source>
        <dbReference type="RuleBase" id="RU000688"/>
    </source>
</evidence>
<dbReference type="GO" id="GO:0005886">
    <property type="term" value="C:plasma membrane"/>
    <property type="evidence" value="ECO:0007669"/>
    <property type="project" value="UniProtKB-SubCell"/>
</dbReference>
<evidence type="ECO:0000259" key="12">
    <source>
        <dbReference type="PROSITE" id="PS50262"/>
    </source>
</evidence>
<keyword evidence="14" id="KW-1185">Reference proteome</keyword>
<dbReference type="Pfam" id="PF00001">
    <property type="entry name" value="7tm_1"/>
    <property type="match status" value="1"/>
</dbReference>
<reference evidence="14" key="2">
    <citation type="journal article" date="2007" name="PLoS Biol.">
        <title>Survey sequencing and comparative analysis of the elephant shark (Callorhinchus milii) genome.</title>
        <authorList>
            <person name="Venkatesh B."/>
            <person name="Kirkness E.F."/>
            <person name="Loh Y.H."/>
            <person name="Halpern A.L."/>
            <person name="Lee A.P."/>
            <person name="Johnson J."/>
            <person name="Dandona N."/>
            <person name="Viswanathan L.D."/>
            <person name="Tay A."/>
            <person name="Venter J.C."/>
            <person name="Strausberg R.L."/>
            <person name="Brenner S."/>
        </authorList>
    </citation>
    <scope>NUCLEOTIDE SEQUENCE [LARGE SCALE GENOMIC DNA]</scope>
</reference>
<keyword evidence="9 10" id="KW-0807">Transducer</keyword>
<evidence type="ECO:0000256" key="1">
    <source>
        <dbReference type="ARBA" id="ARBA00004651"/>
    </source>
</evidence>
<protein>
    <submittedName>
        <fullName evidence="13">G-protein coupled receptor 55-like</fullName>
    </submittedName>
</protein>
<dbReference type="AlphaFoldDB" id="A0A4W3JGR9"/>
<dbReference type="GO" id="GO:0007200">
    <property type="term" value="P:phospholipase C-activating G protein-coupled receptor signaling pathway"/>
    <property type="evidence" value="ECO:0007669"/>
    <property type="project" value="TreeGrafter"/>
</dbReference>
<gene>
    <name evidence="13" type="primary">LOC103174956</name>
</gene>
<keyword evidence="6 11" id="KW-0472">Membrane</keyword>
<keyword evidence="2" id="KW-1003">Cell membrane</keyword>
<comment type="subcellular location">
    <subcellularLocation>
        <location evidence="1">Cell membrane</location>
        <topology evidence="1">Multi-pass membrane protein</topology>
    </subcellularLocation>
</comment>
<evidence type="ECO:0000256" key="11">
    <source>
        <dbReference type="SAM" id="Phobius"/>
    </source>
</evidence>
<dbReference type="PANTHER" id="PTHR24232:SF56">
    <property type="entry name" value="G-PROTEIN COUPLED RECEPTOR 55"/>
    <property type="match status" value="1"/>
</dbReference>
<dbReference type="PROSITE" id="PS50262">
    <property type="entry name" value="G_PROTEIN_RECEP_F1_2"/>
    <property type="match status" value="1"/>
</dbReference>
<dbReference type="Gene3D" id="1.20.1070.10">
    <property type="entry name" value="Rhodopsin 7-helix transmembrane proteins"/>
    <property type="match status" value="1"/>
</dbReference>